<comment type="caution">
    <text evidence="1">The sequence shown here is derived from an EMBL/GenBank/DDBJ whole genome shotgun (WGS) entry which is preliminary data.</text>
</comment>
<name>A0ACC0HIH3_9ERIC</name>
<protein>
    <submittedName>
        <fullName evidence="1">Uncharacterized protein</fullName>
    </submittedName>
</protein>
<proteinExistence type="predicted"/>
<dbReference type="EMBL" id="CM045762">
    <property type="protein sequence ID" value="KAI8012682.1"/>
    <property type="molecule type" value="Genomic_DNA"/>
</dbReference>
<accession>A0ACC0HIH3</accession>
<sequence length="167" mass="19343">MVKAVKRVTLLLSSQVGRFEVLMIGTKQWRYYDFCPKVVPPLICLPGTAGTADVYYKQIMSLSMKDWEIINDLRIDMARLQQWMSDMQRMLETCMYLQLELQHSIQQEVSAALNRSAGPTEDDHSLPTAESNWDFVRKGICCLCCDNSIDSLLYRWHTGIPDDWNTR</sequence>
<gene>
    <name evidence="1" type="ORF">LOK49_LG06G01138</name>
</gene>
<organism evidence="1 2">
    <name type="scientific">Camellia lanceoleosa</name>
    <dbReference type="NCBI Taxonomy" id="1840588"/>
    <lineage>
        <taxon>Eukaryota</taxon>
        <taxon>Viridiplantae</taxon>
        <taxon>Streptophyta</taxon>
        <taxon>Embryophyta</taxon>
        <taxon>Tracheophyta</taxon>
        <taxon>Spermatophyta</taxon>
        <taxon>Magnoliopsida</taxon>
        <taxon>eudicotyledons</taxon>
        <taxon>Gunneridae</taxon>
        <taxon>Pentapetalae</taxon>
        <taxon>asterids</taxon>
        <taxon>Ericales</taxon>
        <taxon>Theaceae</taxon>
        <taxon>Camellia</taxon>
    </lineage>
</organism>
<evidence type="ECO:0000313" key="1">
    <source>
        <dbReference type="EMBL" id="KAI8012682.1"/>
    </source>
</evidence>
<dbReference type="Proteomes" id="UP001060215">
    <property type="component" value="Chromosome 5"/>
</dbReference>
<evidence type="ECO:0000313" key="2">
    <source>
        <dbReference type="Proteomes" id="UP001060215"/>
    </source>
</evidence>
<reference evidence="1 2" key="1">
    <citation type="journal article" date="2022" name="Plant J.">
        <title>Chromosome-level genome of Camellia lanceoleosa provides a valuable resource for understanding genome evolution and self-incompatibility.</title>
        <authorList>
            <person name="Gong W."/>
            <person name="Xiao S."/>
            <person name="Wang L."/>
            <person name="Liao Z."/>
            <person name="Chang Y."/>
            <person name="Mo W."/>
            <person name="Hu G."/>
            <person name="Li W."/>
            <person name="Zhao G."/>
            <person name="Zhu H."/>
            <person name="Hu X."/>
            <person name="Ji K."/>
            <person name="Xiang X."/>
            <person name="Song Q."/>
            <person name="Yuan D."/>
            <person name="Jin S."/>
            <person name="Zhang L."/>
        </authorList>
    </citation>
    <scope>NUCLEOTIDE SEQUENCE [LARGE SCALE GENOMIC DNA]</scope>
    <source>
        <strain evidence="1">SQ_2022a</strain>
    </source>
</reference>
<keyword evidence="2" id="KW-1185">Reference proteome</keyword>